<dbReference type="EMBL" id="BAAALN010000002">
    <property type="protein sequence ID" value="GAA1226217.1"/>
    <property type="molecule type" value="Genomic_DNA"/>
</dbReference>
<organism evidence="3 4">
    <name type="scientific">Prauserella halophila</name>
    <dbReference type="NCBI Taxonomy" id="185641"/>
    <lineage>
        <taxon>Bacteria</taxon>
        <taxon>Bacillati</taxon>
        <taxon>Actinomycetota</taxon>
        <taxon>Actinomycetes</taxon>
        <taxon>Pseudonocardiales</taxon>
        <taxon>Pseudonocardiaceae</taxon>
        <taxon>Prauserella</taxon>
    </lineage>
</organism>
<protein>
    <recommendedName>
        <fullName evidence="5">TetR family transcriptional regulator</fullName>
    </recommendedName>
</protein>
<dbReference type="Gene3D" id="1.10.10.60">
    <property type="entry name" value="Homeodomain-like"/>
    <property type="match status" value="1"/>
</dbReference>
<reference evidence="4" key="1">
    <citation type="journal article" date="2019" name="Int. J. Syst. Evol. Microbiol.">
        <title>The Global Catalogue of Microorganisms (GCM) 10K type strain sequencing project: providing services to taxonomists for standard genome sequencing and annotation.</title>
        <authorList>
            <consortium name="The Broad Institute Genomics Platform"/>
            <consortium name="The Broad Institute Genome Sequencing Center for Infectious Disease"/>
            <person name="Wu L."/>
            <person name="Ma J."/>
        </authorList>
    </citation>
    <scope>NUCLEOTIDE SEQUENCE [LARGE SCALE GENOMIC DNA]</scope>
    <source>
        <strain evidence="4">JCM 13023</strain>
    </source>
</reference>
<keyword evidence="2" id="KW-0804">Transcription</keyword>
<comment type="caution">
    <text evidence="3">The sequence shown here is derived from an EMBL/GenBank/DDBJ whole genome shotgun (WGS) entry which is preliminary data.</text>
</comment>
<evidence type="ECO:0000256" key="2">
    <source>
        <dbReference type="ARBA" id="ARBA00023163"/>
    </source>
</evidence>
<dbReference type="PANTHER" id="PTHR47506">
    <property type="entry name" value="TRANSCRIPTIONAL REGULATORY PROTEIN"/>
    <property type="match status" value="1"/>
</dbReference>
<gene>
    <name evidence="3" type="ORF">GCM10009676_05210</name>
</gene>
<evidence type="ECO:0000313" key="3">
    <source>
        <dbReference type="EMBL" id="GAA1226217.1"/>
    </source>
</evidence>
<dbReference type="InterPro" id="IPR009057">
    <property type="entry name" value="Homeodomain-like_sf"/>
</dbReference>
<sequence length="83" mass="8956">MSMLTSAMGITATSLYAAFGSKEDLFRESVELYNSAEQSPTAAALEEATARDVVEVMLRRNADDMLVEHLQRAEQAPSGETSG</sequence>
<dbReference type="RefSeq" id="WP_308292263.1">
    <property type="nucleotide sequence ID" value="NZ_BAAALN010000002.1"/>
</dbReference>
<evidence type="ECO:0000256" key="1">
    <source>
        <dbReference type="ARBA" id="ARBA00023015"/>
    </source>
</evidence>
<dbReference type="PANTHER" id="PTHR47506:SF1">
    <property type="entry name" value="HTH-TYPE TRANSCRIPTIONAL REGULATOR YJDC"/>
    <property type="match status" value="1"/>
</dbReference>
<keyword evidence="1" id="KW-0805">Transcription regulation</keyword>
<proteinExistence type="predicted"/>
<name>A0ABP4GII6_9PSEU</name>
<evidence type="ECO:0000313" key="4">
    <source>
        <dbReference type="Proteomes" id="UP001500653"/>
    </source>
</evidence>
<dbReference type="Proteomes" id="UP001500653">
    <property type="component" value="Unassembled WGS sequence"/>
</dbReference>
<evidence type="ECO:0008006" key="5">
    <source>
        <dbReference type="Google" id="ProtNLM"/>
    </source>
</evidence>
<keyword evidence="4" id="KW-1185">Reference proteome</keyword>
<dbReference type="SUPFAM" id="SSF46689">
    <property type="entry name" value="Homeodomain-like"/>
    <property type="match status" value="1"/>
</dbReference>
<accession>A0ABP4GII6</accession>